<evidence type="ECO:0000313" key="2">
    <source>
        <dbReference type="Proteomes" id="UP000265520"/>
    </source>
</evidence>
<evidence type="ECO:0000313" key="1">
    <source>
        <dbReference type="EMBL" id="MCI41195.1"/>
    </source>
</evidence>
<dbReference type="EMBL" id="LXQA010289115">
    <property type="protein sequence ID" value="MCI41195.1"/>
    <property type="molecule type" value="Genomic_DNA"/>
</dbReference>
<keyword evidence="2" id="KW-1185">Reference proteome</keyword>
<dbReference type="Proteomes" id="UP000265520">
    <property type="component" value="Unassembled WGS sequence"/>
</dbReference>
<name>A0A392RZZ5_9FABA</name>
<feature type="non-terminal residue" evidence="1">
    <location>
        <position position="67"/>
    </location>
</feature>
<protein>
    <submittedName>
        <fullName evidence="1">Uncharacterized protein</fullName>
    </submittedName>
</protein>
<proteinExistence type="predicted"/>
<comment type="caution">
    <text evidence="1">The sequence shown here is derived from an EMBL/GenBank/DDBJ whole genome shotgun (WGS) entry which is preliminary data.</text>
</comment>
<dbReference type="AlphaFoldDB" id="A0A392RZZ5"/>
<sequence length="67" mass="7662">MAAKLLVLLIEASHRSGPIDCDEILEHEDFADRGFDANSLRLKREEIVAWRKKMAVDWTNALPLKVD</sequence>
<accession>A0A392RZZ5</accession>
<organism evidence="1 2">
    <name type="scientific">Trifolium medium</name>
    <dbReference type="NCBI Taxonomy" id="97028"/>
    <lineage>
        <taxon>Eukaryota</taxon>
        <taxon>Viridiplantae</taxon>
        <taxon>Streptophyta</taxon>
        <taxon>Embryophyta</taxon>
        <taxon>Tracheophyta</taxon>
        <taxon>Spermatophyta</taxon>
        <taxon>Magnoliopsida</taxon>
        <taxon>eudicotyledons</taxon>
        <taxon>Gunneridae</taxon>
        <taxon>Pentapetalae</taxon>
        <taxon>rosids</taxon>
        <taxon>fabids</taxon>
        <taxon>Fabales</taxon>
        <taxon>Fabaceae</taxon>
        <taxon>Papilionoideae</taxon>
        <taxon>50 kb inversion clade</taxon>
        <taxon>NPAAA clade</taxon>
        <taxon>Hologalegina</taxon>
        <taxon>IRL clade</taxon>
        <taxon>Trifolieae</taxon>
        <taxon>Trifolium</taxon>
    </lineage>
</organism>
<reference evidence="1 2" key="1">
    <citation type="journal article" date="2018" name="Front. Plant Sci.">
        <title>Red Clover (Trifolium pratense) and Zigzag Clover (T. medium) - A Picture of Genomic Similarities and Differences.</title>
        <authorList>
            <person name="Dluhosova J."/>
            <person name="Istvanek J."/>
            <person name="Nedelnik J."/>
            <person name="Repkova J."/>
        </authorList>
    </citation>
    <scope>NUCLEOTIDE SEQUENCE [LARGE SCALE GENOMIC DNA]</scope>
    <source>
        <strain evidence="2">cv. 10/8</strain>
        <tissue evidence="1">Leaf</tissue>
    </source>
</reference>